<keyword evidence="2" id="KW-0732">Signal</keyword>
<gene>
    <name evidence="4" type="ORF">POL67_28390</name>
</gene>
<evidence type="ECO:0000256" key="1">
    <source>
        <dbReference type="SAM" id="MobiDB-lite"/>
    </source>
</evidence>
<dbReference type="PANTHER" id="PTHR38462:SF1">
    <property type="entry name" value="YPRB RIBONUCLEASE H-LIKE DOMAIN-CONTAINING PROTEIN"/>
    <property type="match status" value="1"/>
</dbReference>
<sequence>MASFASKLARLPPMPGAAPAASPAPAAAPAPEPVPVPENAAAALKSKPSLDELRDRIARILGKAAPTAPRPDPTRTELPFFVEHTDRGPLYVRRDRTPHAARVGRAPLVAARDAEPGLLSLLALDPALATCDARRALFIDTETTGLQGGTGTVAFLLGMSFYDEAQGAFILEQALLRRLGEEAPMLELLARRLNEASMIVTYNGKSFDMPLLRARCVMNRMPAPRELPHLDLVHVARRIHGHRLKSRTLAAIESEVLGRERVGDVGGADVVACYMHYLRTSDEGALSGVVTHNEHDVLSMVALVGLYGEPMHGGLPGADLAGVAKTLRRAGELDRAAETAEAAVVRGGGALAKRTRGDIAKARGDKARALLDYQALAEEVDDPSVRLELAKLYEHHVKSFAAALALVERGTGEADAATEKRRTRLRRKIEKRP</sequence>
<dbReference type="PANTHER" id="PTHR38462">
    <property type="entry name" value="EXONUCLEASE-LIKE PROTEIN"/>
    <property type="match status" value="1"/>
</dbReference>
<proteinExistence type="predicted"/>
<feature type="region of interest" description="Disordered" evidence="1">
    <location>
        <begin position="412"/>
        <end position="433"/>
    </location>
</feature>
<organism evidence="4 5">
    <name type="scientific">Polyangium mundeleinium</name>
    <dbReference type="NCBI Taxonomy" id="2995306"/>
    <lineage>
        <taxon>Bacteria</taxon>
        <taxon>Pseudomonadati</taxon>
        <taxon>Myxococcota</taxon>
        <taxon>Polyangia</taxon>
        <taxon>Polyangiales</taxon>
        <taxon>Polyangiaceae</taxon>
        <taxon>Polyangium</taxon>
    </lineage>
</organism>
<feature type="compositionally biased region" description="Basic residues" evidence="1">
    <location>
        <begin position="421"/>
        <end position="433"/>
    </location>
</feature>
<dbReference type="Pfam" id="PF13482">
    <property type="entry name" value="RNase_H_2"/>
    <property type="match status" value="1"/>
</dbReference>
<dbReference type="InterPro" id="IPR036397">
    <property type="entry name" value="RNaseH_sf"/>
</dbReference>
<dbReference type="InterPro" id="IPR012337">
    <property type="entry name" value="RNaseH-like_sf"/>
</dbReference>
<protein>
    <submittedName>
        <fullName evidence="4">Ribonuclease H-like domain-containing protein</fullName>
    </submittedName>
</protein>
<evidence type="ECO:0000313" key="4">
    <source>
        <dbReference type="EMBL" id="MDC0745285.1"/>
    </source>
</evidence>
<dbReference type="SUPFAM" id="SSF53098">
    <property type="entry name" value="Ribonuclease H-like"/>
    <property type="match status" value="1"/>
</dbReference>
<dbReference type="EMBL" id="JAQNDO010000001">
    <property type="protein sequence ID" value="MDC0745285.1"/>
    <property type="molecule type" value="Genomic_DNA"/>
</dbReference>
<evidence type="ECO:0000256" key="2">
    <source>
        <dbReference type="SAM" id="SignalP"/>
    </source>
</evidence>
<feature type="region of interest" description="Disordered" evidence="1">
    <location>
        <begin position="1"/>
        <end position="39"/>
    </location>
</feature>
<keyword evidence="5" id="KW-1185">Reference proteome</keyword>
<reference evidence="4 5" key="1">
    <citation type="submission" date="2022-11" db="EMBL/GenBank/DDBJ databases">
        <title>Minimal conservation of predation-associated metabolite biosynthetic gene clusters underscores biosynthetic potential of Myxococcota including descriptions for ten novel species: Archangium lansinium sp. nov., Myxococcus landrumus sp. nov., Nannocystis bai.</title>
        <authorList>
            <person name="Ahearne A."/>
            <person name="Stevens C."/>
            <person name="Dowd S."/>
        </authorList>
    </citation>
    <scope>NUCLEOTIDE SEQUENCE [LARGE SCALE GENOMIC DNA]</scope>
    <source>
        <strain evidence="4 5">RJM3</strain>
    </source>
</reference>
<feature type="domain" description="YprB ribonuclease H-like" evidence="3">
    <location>
        <begin position="137"/>
        <end position="304"/>
    </location>
</feature>
<feature type="chain" id="PRO_5045643333" evidence="2">
    <location>
        <begin position="21"/>
        <end position="433"/>
    </location>
</feature>
<dbReference type="RefSeq" id="WP_271922618.1">
    <property type="nucleotide sequence ID" value="NZ_JAQNDO010000001.1"/>
</dbReference>
<evidence type="ECO:0000313" key="5">
    <source>
        <dbReference type="Proteomes" id="UP001221411"/>
    </source>
</evidence>
<dbReference type="InterPro" id="IPR038720">
    <property type="entry name" value="YprB_RNase_H-like_dom"/>
</dbReference>
<feature type="signal peptide" evidence="2">
    <location>
        <begin position="1"/>
        <end position="20"/>
    </location>
</feature>
<dbReference type="Gene3D" id="3.30.420.10">
    <property type="entry name" value="Ribonuclease H-like superfamily/Ribonuclease H"/>
    <property type="match status" value="1"/>
</dbReference>
<feature type="compositionally biased region" description="Pro residues" evidence="1">
    <location>
        <begin position="26"/>
        <end position="36"/>
    </location>
</feature>
<accession>A0ABT5EWU5</accession>
<comment type="caution">
    <text evidence="4">The sequence shown here is derived from an EMBL/GenBank/DDBJ whole genome shotgun (WGS) entry which is preliminary data.</text>
</comment>
<evidence type="ECO:0000259" key="3">
    <source>
        <dbReference type="Pfam" id="PF13482"/>
    </source>
</evidence>
<dbReference type="Proteomes" id="UP001221411">
    <property type="component" value="Unassembled WGS sequence"/>
</dbReference>
<name>A0ABT5EWU5_9BACT</name>